<evidence type="ECO:0000313" key="3">
    <source>
        <dbReference type="Proteomes" id="UP000009168"/>
    </source>
</evidence>
<dbReference type="InterPro" id="IPR000772">
    <property type="entry name" value="Ricin_B_lectin"/>
</dbReference>
<dbReference type="eggNOG" id="KOG1102">
    <property type="taxonomic scope" value="Eukaryota"/>
</dbReference>
<dbReference type="SUPFAM" id="SSF50370">
    <property type="entry name" value="Ricin B-like lectins"/>
    <property type="match status" value="2"/>
</dbReference>
<accession>W7XH81</accession>
<dbReference type="Pfam" id="PF14200">
    <property type="entry name" value="RicinB_lectin_2"/>
    <property type="match status" value="2"/>
</dbReference>
<dbReference type="GeneID" id="24439261"/>
<dbReference type="EMBL" id="GG662512">
    <property type="protein sequence ID" value="EWS72384.1"/>
    <property type="molecule type" value="Genomic_DNA"/>
</dbReference>
<dbReference type="InterPro" id="IPR035992">
    <property type="entry name" value="Ricin_B-like_lectins"/>
</dbReference>
<dbReference type="Proteomes" id="UP000009168">
    <property type="component" value="Unassembled WGS sequence"/>
</dbReference>
<dbReference type="InParanoid" id="W7XH81"/>
<proteinExistence type="predicted"/>
<protein>
    <submittedName>
        <fullName evidence="2">QXW lectin repeat protein</fullName>
    </submittedName>
</protein>
<keyword evidence="3" id="KW-1185">Reference proteome</keyword>
<name>W7XH81_TETTS</name>
<dbReference type="CDD" id="cd00161">
    <property type="entry name" value="beta-trefoil_Ricin-like"/>
    <property type="match status" value="2"/>
</dbReference>
<sequence>MQGSLAQKKLLITSKNYNQAIQIKDASVIINSEAQMSQITENEEQLFILYQVEDDMDMTKIYYYILNIRSELLLTVKDNKVVQTSYSNSNEQKFQFIELPNGCYIIQQKGSDKVLEVIQSQQSDGMSLTANHFSYGYGNQLFTLKESFRMFDMNQDRFLVNDICQQAKYQLVPNIPINIKCAHSNLYFDVFEHSKIKNGPIVQWSQNNKNNQKFVLEKIEIEQTIEKLIQSNTQGKQLNHNSFKQSNTLLQTKNSLVVNEPNYLEGVYYVRCVESNLYLTIQDERLSDGGKLVQDELKPFSKNHHQRFLFQILINGNFHIKPYHSKKYLDIEGESYNCGASVIQFHKNCQFNQQFSVIYL</sequence>
<organism evidence="2 3">
    <name type="scientific">Tetrahymena thermophila (strain SB210)</name>
    <dbReference type="NCBI Taxonomy" id="312017"/>
    <lineage>
        <taxon>Eukaryota</taxon>
        <taxon>Sar</taxon>
        <taxon>Alveolata</taxon>
        <taxon>Ciliophora</taxon>
        <taxon>Intramacronucleata</taxon>
        <taxon>Oligohymenophorea</taxon>
        <taxon>Hymenostomatida</taxon>
        <taxon>Tetrahymenina</taxon>
        <taxon>Tetrahymenidae</taxon>
        <taxon>Tetrahymena</taxon>
    </lineage>
</organism>
<dbReference type="KEGG" id="tet:TTHERM_000492408"/>
<feature type="domain" description="Ricin B lectin" evidence="1">
    <location>
        <begin position="265"/>
        <end position="344"/>
    </location>
</feature>
<dbReference type="AlphaFoldDB" id="W7XH81"/>
<evidence type="ECO:0000259" key="1">
    <source>
        <dbReference type="Pfam" id="PF14200"/>
    </source>
</evidence>
<feature type="domain" description="Ricin B lectin" evidence="1">
    <location>
        <begin position="62"/>
        <end position="128"/>
    </location>
</feature>
<evidence type="ECO:0000313" key="2">
    <source>
        <dbReference type="EMBL" id="EWS72384.1"/>
    </source>
</evidence>
<dbReference type="Gene3D" id="2.80.10.50">
    <property type="match status" value="3"/>
</dbReference>
<gene>
    <name evidence="2" type="ORF">TTHERM_000492408</name>
</gene>
<reference evidence="3" key="1">
    <citation type="journal article" date="2006" name="PLoS Biol.">
        <title>Macronuclear genome sequence of the ciliate Tetrahymena thermophila, a model eukaryote.</title>
        <authorList>
            <person name="Eisen J.A."/>
            <person name="Coyne R.S."/>
            <person name="Wu M."/>
            <person name="Wu D."/>
            <person name="Thiagarajan M."/>
            <person name="Wortman J.R."/>
            <person name="Badger J.H."/>
            <person name="Ren Q."/>
            <person name="Amedeo P."/>
            <person name="Jones K.M."/>
            <person name="Tallon L.J."/>
            <person name="Delcher A.L."/>
            <person name="Salzberg S.L."/>
            <person name="Silva J.C."/>
            <person name="Haas B.J."/>
            <person name="Majoros W.H."/>
            <person name="Farzad M."/>
            <person name="Carlton J.M."/>
            <person name="Smith R.K. Jr."/>
            <person name="Garg J."/>
            <person name="Pearlman R.E."/>
            <person name="Karrer K.M."/>
            <person name="Sun L."/>
            <person name="Manning G."/>
            <person name="Elde N.C."/>
            <person name="Turkewitz A.P."/>
            <person name="Asai D.J."/>
            <person name="Wilkes D.E."/>
            <person name="Wang Y."/>
            <person name="Cai H."/>
            <person name="Collins K."/>
            <person name="Stewart B.A."/>
            <person name="Lee S.R."/>
            <person name="Wilamowska K."/>
            <person name="Weinberg Z."/>
            <person name="Ruzzo W.L."/>
            <person name="Wloga D."/>
            <person name="Gaertig J."/>
            <person name="Frankel J."/>
            <person name="Tsao C.-C."/>
            <person name="Gorovsky M.A."/>
            <person name="Keeling P.J."/>
            <person name="Waller R.F."/>
            <person name="Patron N.J."/>
            <person name="Cherry J.M."/>
            <person name="Stover N.A."/>
            <person name="Krieger C.J."/>
            <person name="del Toro C."/>
            <person name="Ryder H.F."/>
            <person name="Williamson S.C."/>
            <person name="Barbeau R.A."/>
            <person name="Hamilton E.P."/>
            <person name="Orias E."/>
        </authorList>
    </citation>
    <scope>NUCLEOTIDE SEQUENCE [LARGE SCALE GENOMIC DNA]</scope>
    <source>
        <strain evidence="3">SB210</strain>
    </source>
</reference>
<dbReference type="RefSeq" id="XP_012655068.1">
    <property type="nucleotide sequence ID" value="XM_012799614.1"/>
</dbReference>